<comment type="caution">
    <text evidence="1">The sequence shown here is derived from an EMBL/GenBank/DDBJ whole genome shotgun (WGS) entry which is preliminary data.</text>
</comment>
<evidence type="ECO:0000313" key="2">
    <source>
        <dbReference type="Proteomes" id="UP000823561"/>
    </source>
</evidence>
<reference evidence="1" key="1">
    <citation type="submission" date="2020-10" db="EMBL/GenBank/DDBJ databases">
        <title>Chromosome-scale genome assembly of the Allis shad, Alosa alosa.</title>
        <authorList>
            <person name="Margot Z."/>
            <person name="Christophe K."/>
            <person name="Cabau C."/>
            <person name="Louis A."/>
            <person name="Berthelot C."/>
            <person name="Parey E."/>
            <person name="Roest Crollius H."/>
            <person name="Montfort J."/>
            <person name="Robinson-Rechavi M."/>
            <person name="Bucao C."/>
            <person name="Bouchez O."/>
            <person name="Gislard M."/>
            <person name="Lluch J."/>
            <person name="Milhes M."/>
            <person name="Lampietro C."/>
            <person name="Lopez Roques C."/>
            <person name="Donnadieu C."/>
            <person name="Braasch I."/>
            <person name="Desvignes T."/>
            <person name="Postlethwait J."/>
            <person name="Bobe J."/>
            <person name="Guiguen Y."/>
        </authorList>
    </citation>
    <scope>NUCLEOTIDE SEQUENCE</scope>
    <source>
        <strain evidence="1">M-15738</strain>
        <tissue evidence="1">Blood</tissue>
    </source>
</reference>
<dbReference type="AlphaFoldDB" id="A0AAV6HAJ7"/>
<sequence>MLWGGERPYVDPDISGTHCRMAIGRLIKEHALSQDLSRPEYLPQHRAFDGLRSCPLPQSVTEKVKGVKLSLLQVMRLIQCILQSPGKDGRAGAPMRQGRWAPAAASLPAAASPLPAFNADFNLQRMCSSLLRHHQQQ</sequence>
<dbReference type="EMBL" id="JADWDJ010000003">
    <property type="protein sequence ID" value="KAG5282991.1"/>
    <property type="molecule type" value="Genomic_DNA"/>
</dbReference>
<accession>A0AAV6HAJ7</accession>
<name>A0AAV6HAJ7_9TELE</name>
<gene>
    <name evidence="1" type="ORF">AALO_G00037050</name>
</gene>
<dbReference type="Proteomes" id="UP000823561">
    <property type="component" value="Chromosome 3"/>
</dbReference>
<proteinExistence type="predicted"/>
<organism evidence="1 2">
    <name type="scientific">Alosa alosa</name>
    <name type="common">allis shad</name>
    <dbReference type="NCBI Taxonomy" id="278164"/>
    <lineage>
        <taxon>Eukaryota</taxon>
        <taxon>Metazoa</taxon>
        <taxon>Chordata</taxon>
        <taxon>Craniata</taxon>
        <taxon>Vertebrata</taxon>
        <taxon>Euteleostomi</taxon>
        <taxon>Actinopterygii</taxon>
        <taxon>Neopterygii</taxon>
        <taxon>Teleostei</taxon>
        <taxon>Clupei</taxon>
        <taxon>Clupeiformes</taxon>
        <taxon>Clupeoidei</taxon>
        <taxon>Clupeidae</taxon>
        <taxon>Alosa</taxon>
    </lineage>
</organism>
<keyword evidence="2" id="KW-1185">Reference proteome</keyword>
<protein>
    <submittedName>
        <fullName evidence="1">Uncharacterized protein</fullName>
    </submittedName>
</protein>
<evidence type="ECO:0000313" key="1">
    <source>
        <dbReference type="EMBL" id="KAG5282991.1"/>
    </source>
</evidence>